<comment type="caution">
    <text evidence="1">The sequence shown here is derived from an EMBL/GenBank/DDBJ whole genome shotgun (WGS) entry which is preliminary data.</text>
</comment>
<keyword evidence="2" id="KW-1185">Reference proteome</keyword>
<proteinExistence type="predicted"/>
<dbReference type="EMBL" id="JAGIZA010000015">
    <property type="protein sequence ID" value="MBP0495271.1"/>
    <property type="molecule type" value="Genomic_DNA"/>
</dbReference>
<evidence type="ECO:0000313" key="1">
    <source>
        <dbReference type="EMBL" id="MBP0495271.1"/>
    </source>
</evidence>
<organism evidence="1 2">
    <name type="scientific">Roseomonas indoligenes</name>
    <dbReference type="NCBI Taxonomy" id="2820811"/>
    <lineage>
        <taxon>Bacteria</taxon>
        <taxon>Pseudomonadati</taxon>
        <taxon>Pseudomonadota</taxon>
        <taxon>Alphaproteobacteria</taxon>
        <taxon>Acetobacterales</taxon>
        <taxon>Roseomonadaceae</taxon>
        <taxon>Roseomonas</taxon>
    </lineage>
</organism>
<sequence>MRIALIGNSHLGALKGGWESPGFDKGGIEAVFFGAPGNGLGDMVVREGALFASTDESRRYMSTTSGGLDRVAANYDGYVLVGYFGIGFVADVFVGHRPPDHVNANQAPASRAALRAAARDALVHTPALHLLRQLRKLTQAPVVLVSDPMPNPRIRDTDKFGRWGADILPLVAESYAEALRTLAETSGAKVITQPDGTVLAPAFTEPRYALDHAEHGLRHMTPEYGALVMQDVVAAFKEGP</sequence>
<dbReference type="Proteomes" id="UP000677537">
    <property type="component" value="Unassembled WGS sequence"/>
</dbReference>
<accession>A0A940N3D1</accession>
<reference evidence="1" key="1">
    <citation type="submission" date="2021-03" db="EMBL/GenBank/DDBJ databases">
        <authorList>
            <person name="So Y."/>
        </authorList>
    </citation>
    <scope>NUCLEOTIDE SEQUENCE</scope>
    <source>
        <strain evidence="1">SG15</strain>
    </source>
</reference>
<evidence type="ECO:0000313" key="2">
    <source>
        <dbReference type="Proteomes" id="UP000677537"/>
    </source>
</evidence>
<gene>
    <name evidence="1" type="ORF">J5Y10_20975</name>
</gene>
<dbReference type="RefSeq" id="WP_209376066.1">
    <property type="nucleotide sequence ID" value="NZ_JAGIZA010000015.1"/>
</dbReference>
<protein>
    <submittedName>
        <fullName evidence="1">Uncharacterized protein</fullName>
    </submittedName>
</protein>
<dbReference type="AlphaFoldDB" id="A0A940N3D1"/>
<name>A0A940N3D1_9PROT</name>